<dbReference type="CDD" id="cd00537">
    <property type="entry name" value="MTHFR"/>
    <property type="match status" value="1"/>
</dbReference>
<dbReference type="RefSeq" id="WP_178621901.1">
    <property type="nucleotide sequence ID" value="NZ_JACRSS010000001.1"/>
</dbReference>
<dbReference type="GO" id="GO:0106312">
    <property type="term" value="F:methylenetetrahydrofolate reductase (NADH) activity"/>
    <property type="evidence" value="ECO:0007669"/>
    <property type="project" value="UniProtKB-EC"/>
</dbReference>
<evidence type="ECO:0000256" key="6">
    <source>
        <dbReference type="ARBA" id="ARBA00023002"/>
    </source>
</evidence>
<dbReference type="GO" id="GO:0071949">
    <property type="term" value="F:FAD binding"/>
    <property type="evidence" value="ECO:0007669"/>
    <property type="project" value="TreeGrafter"/>
</dbReference>
<dbReference type="PANTHER" id="PTHR45754">
    <property type="entry name" value="METHYLENETETRAHYDROFOLATE REDUCTASE"/>
    <property type="match status" value="1"/>
</dbReference>
<sequence length="294" mass="32210">MKIIDVLNSGKVSVSCELFPPKAGGNFSPVVQAADAIAALRPDFMSVTYGAGGGTSQNTVAIASHIQNDLGITALAHLTCVSSTKDHVAAMLDRLKEEHIENILALRGDIPEGMDFPNPRQYRYAFELIDEIKERGDFCIGAACYPEGHVECKNKAEDLDHLKEKADRGCDFLTTQMFFDNNVLYSFLYRALLREIRLPVIAGVMPVTNQAQIQRICRLSGTSLTPKFKAIADKFGDNPKALKQAGIAYATEQIVDLIANGVRGIHIYTMNKPDVAAKIMQNISYLLEDTNGTN</sequence>
<dbReference type="GO" id="GO:0009086">
    <property type="term" value="P:methionine biosynthetic process"/>
    <property type="evidence" value="ECO:0007669"/>
    <property type="project" value="TreeGrafter"/>
</dbReference>
<dbReference type="GO" id="GO:0035999">
    <property type="term" value="P:tetrahydrofolate interconversion"/>
    <property type="evidence" value="ECO:0007669"/>
    <property type="project" value="TreeGrafter"/>
</dbReference>
<keyword evidence="4 8" id="KW-0285">Flavoprotein</keyword>
<evidence type="ECO:0000256" key="3">
    <source>
        <dbReference type="ARBA" id="ARBA00006743"/>
    </source>
</evidence>
<evidence type="ECO:0000256" key="7">
    <source>
        <dbReference type="ARBA" id="ARBA00048628"/>
    </source>
</evidence>
<comment type="catalytic activity">
    <reaction evidence="7">
        <text>(6S)-5-methyl-5,6,7,8-tetrahydrofolate + NAD(+) = (6R)-5,10-methylene-5,6,7,8-tetrahydrofolate + NADH + H(+)</text>
        <dbReference type="Rhea" id="RHEA:19821"/>
        <dbReference type="ChEBI" id="CHEBI:15378"/>
        <dbReference type="ChEBI" id="CHEBI:15636"/>
        <dbReference type="ChEBI" id="CHEBI:18608"/>
        <dbReference type="ChEBI" id="CHEBI:57540"/>
        <dbReference type="ChEBI" id="CHEBI:57945"/>
        <dbReference type="EC" id="1.5.1.54"/>
    </reaction>
    <physiologicalReaction direction="right-to-left" evidence="7">
        <dbReference type="Rhea" id="RHEA:19823"/>
    </physiologicalReaction>
</comment>
<proteinExistence type="inferred from homology"/>
<dbReference type="Pfam" id="PF02219">
    <property type="entry name" value="MTHFR"/>
    <property type="match status" value="1"/>
</dbReference>
<dbReference type="InterPro" id="IPR003171">
    <property type="entry name" value="Mehydrof_redctse-like"/>
</dbReference>
<comment type="pathway">
    <text evidence="2 8">One-carbon metabolism; tetrahydrofolate interconversion.</text>
</comment>
<dbReference type="Gene3D" id="3.20.20.220">
    <property type="match status" value="1"/>
</dbReference>
<reference evidence="9" key="1">
    <citation type="submission" date="2020-08" db="EMBL/GenBank/DDBJ databases">
        <title>Genome public.</title>
        <authorList>
            <person name="Liu C."/>
            <person name="Sun Q."/>
        </authorList>
    </citation>
    <scope>NUCLEOTIDE SEQUENCE</scope>
    <source>
        <strain evidence="9">NSJ-63</strain>
    </source>
</reference>
<gene>
    <name evidence="9" type="ORF">H8693_01355</name>
</gene>
<dbReference type="Proteomes" id="UP000617951">
    <property type="component" value="Unassembled WGS sequence"/>
</dbReference>
<keyword evidence="5 8" id="KW-0274">FAD</keyword>
<dbReference type="InterPro" id="IPR029041">
    <property type="entry name" value="FAD-linked_oxidoreductase-like"/>
</dbReference>
<evidence type="ECO:0000256" key="2">
    <source>
        <dbReference type="ARBA" id="ARBA00004777"/>
    </source>
</evidence>
<evidence type="ECO:0000256" key="8">
    <source>
        <dbReference type="RuleBase" id="RU003862"/>
    </source>
</evidence>
<evidence type="ECO:0000313" key="9">
    <source>
        <dbReference type="EMBL" id="MBC8537577.1"/>
    </source>
</evidence>
<name>A0A926DGX1_9FIRM</name>
<dbReference type="AlphaFoldDB" id="A0A926DGX1"/>
<dbReference type="EMBL" id="JACRSS010000001">
    <property type="protein sequence ID" value="MBC8537577.1"/>
    <property type="molecule type" value="Genomic_DNA"/>
</dbReference>
<protein>
    <recommendedName>
        <fullName evidence="8">Methylenetetrahydrofolate reductase</fullName>
    </recommendedName>
</protein>
<evidence type="ECO:0000256" key="5">
    <source>
        <dbReference type="ARBA" id="ARBA00022827"/>
    </source>
</evidence>
<comment type="cofactor">
    <cofactor evidence="1 8">
        <name>FAD</name>
        <dbReference type="ChEBI" id="CHEBI:57692"/>
    </cofactor>
</comment>
<keyword evidence="6 8" id="KW-0560">Oxidoreductase</keyword>
<evidence type="ECO:0000313" key="10">
    <source>
        <dbReference type="Proteomes" id="UP000617951"/>
    </source>
</evidence>
<organism evidence="9 10">
    <name type="scientific">Guopingia tenuis</name>
    <dbReference type="NCBI Taxonomy" id="2763656"/>
    <lineage>
        <taxon>Bacteria</taxon>
        <taxon>Bacillati</taxon>
        <taxon>Bacillota</taxon>
        <taxon>Clostridia</taxon>
        <taxon>Christensenellales</taxon>
        <taxon>Christensenellaceae</taxon>
        <taxon>Guopingia</taxon>
    </lineage>
</organism>
<accession>A0A926DGX1</accession>
<dbReference type="SUPFAM" id="SSF51730">
    <property type="entry name" value="FAD-linked oxidoreductase"/>
    <property type="match status" value="1"/>
</dbReference>
<comment type="similarity">
    <text evidence="3 8">Belongs to the methylenetetrahydrofolate reductase family.</text>
</comment>
<evidence type="ECO:0000256" key="1">
    <source>
        <dbReference type="ARBA" id="ARBA00001974"/>
    </source>
</evidence>
<evidence type="ECO:0000256" key="4">
    <source>
        <dbReference type="ARBA" id="ARBA00022630"/>
    </source>
</evidence>
<dbReference type="GO" id="GO:0005829">
    <property type="term" value="C:cytosol"/>
    <property type="evidence" value="ECO:0007669"/>
    <property type="project" value="TreeGrafter"/>
</dbReference>
<keyword evidence="10" id="KW-1185">Reference proteome</keyword>
<dbReference type="PANTHER" id="PTHR45754:SF3">
    <property type="entry name" value="METHYLENETETRAHYDROFOLATE REDUCTASE (NADPH)"/>
    <property type="match status" value="1"/>
</dbReference>
<comment type="caution">
    <text evidence="9">The sequence shown here is derived from an EMBL/GenBank/DDBJ whole genome shotgun (WGS) entry which is preliminary data.</text>
</comment>